<dbReference type="Pfam" id="PF02309">
    <property type="entry name" value="AUX_IAA"/>
    <property type="match status" value="1"/>
</dbReference>
<name>A0A7C8YC03_OPUST</name>
<organism evidence="12">
    <name type="scientific">Opuntia streptacantha</name>
    <name type="common">Prickly pear cactus</name>
    <name type="synonym">Opuntia cardona</name>
    <dbReference type="NCBI Taxonomy" id="393608"/>
    <lineage>
        <taxon>Eukaryota</taxon>
        <taxon>Viridiplantae</taxon>
        <taxon>Streptophyta</taxon>
        <taxon>Embryophyta</taxon>
        <taxon>Tracheophyta</taxon>
        <taxon>Spermatophyta</taxon>
        <taxon>Magnoliopsida</taxon>
        <taxon>eudicotyledons</taxon>
        <taxon>Gunneridae</taxon>
        <taxon>Pentapetalae</taxon>
        <taxon>Caryophyllales</taxon>
        <taxon>Cactineae</taxon>
        <taxon>Cactaceae</taxon>
        <taxon>Opuntioideae</taxon>
        <taxon>Opuntia</taxon>
    </lineage>
</organism>
<dbReference type="AlphaFoldDB" id="A0A7C8YC03"/>
<dbReference type="Pfam" id="PF02362">
    <property type="entry name" value="B3"/>
    <property type="match status" value="1"/>
</dbReference>
<comment type="function">
    <text evidence="8">Auxin response factors (ARFs) are transcriptional factors that bind specifically to the DNA sequence 5'-TGTCTC-3' found in the auxin-responsive promoter elements (AuxREs).</text>
</comment>
<feature type="domain" description="TF-B3" evidence="10">
    <location>
        <begin position="150"/>
        <end position="252"/>
    </location>
</feature>
<dbReference type="CDD" id="cd10017">
    <property type="entry name" value="B3_DNA"/>
    <property type="match status" value="1"/>
</dbReference>
<evidence type="ECO:0000256" key="3">
    <source>
        <dbReference type="ARBA" id="ARBA00023015"/>
    </source>
</evidence>
<feature type="region of interest" description="Disordered" evidence="9">
    <location>
        <begin position="807"/>
        <end position="846"/>
    </location>
</feature>
<dbReference type="SMART" id="SM01019">
    <property type="entry name" value="B3"/>
    <property type="match status" value="1"/>
</dbReference>
<dbReference type="PANTHER" id="PTHR31384">
    <property type="entry name" value="AUXIN RESPONSE FACTOR 4-RELATED"/>
    <property type="match status" value="1"/>
</dbReference>
<dbReference type="FunFam" id="2.40.330.10:FF:000001">
    <property type="entry name" value="Auxin response factor"/>
    <property type="match status" value="1"/>
</dbReference>
<keyword evidence="4 8" id="KW-0238">DNA-binding</keyword>
<dbReference type="PROSITE" id="PS51745">
    <property type="entry name" value="PB1"/>
    <property type="match status" value="1"/>
</dbReference>
<reference evidence="12" key="2">
    <citation type="submission" date="2020-07" db="EMBL/GenBank/DDBJ databases">
        <authorList>
            <person name="Vera ALvarez R."/>
            <person name="Arias-Moreno D.M."/>
            <person name="Jimenez-Jacinto V."/>
            <person name="Jimenez-Bremont J.F."/>
            <person name="Swaminathan K."/>
            <person name="Moose S.P."/>
            <person name="Guerrero-Gonzalez M.L."/>
            <person name="Marino-Ramirez L."/>
            <person name="Landsman D."/>
            <person name="Rodriguez-Kessler M."/>
            <person name="Delgado-Sanchez P."/>
        </authorList>
    </citation>
    <scope>NUCLEOTIDE SEQUENCE</scope>
    <source>
        <tissue evidence="12">Cladode</tissue>
    </source>
</reference>
<accession>A0A7C8YC03</accession>
<evidence type="ECO:0000256" key="6">
    <source>
        <dbReference type="ARBA" id="ARBA00023242"/>
    </source>
</evidence>
<dbReference type="InterPro" id="IPR044835">
    <property type="entry name" value="ARF_plant"/>
</dbReference>
<sequence length="846" mass="93703">MSTSEVLNAGAGNDVGNSRKGVTNEAANASHHAGAGKVDPEAALYKELWHACAGPLVTVPRVNELVYYFPQGHIEQVEASTNQVADQQMPVYDLPWKILCRVLNVELKAEPDTDEVYAQVMLLPLSNHDENSIEKESPQAPQARFHVHSFCKTLTASDTSTHGGFSVLRRHADECLPPLDMSRQPPTQELVAKDLHGNEWRFRHIFRGQPRRHLLQSGWSVFVSSKRLVAGDAFIFLRGENGELRVGVRRAMRQQGAVPSSVISSHSMHLGVLATAWHAISTGTMFTVYYKPRTSPAQFIVPFDLYKEAVKNNYSIGMRFKMRFEGEEAPEQRFTGTIVGIEDADPKRWRESKWRCLKVRWDETSTIPRPERVSPWQIEPALTPPTINPLPVPRTKRPRTNAVTPSPDSSGLTREGSSKVTADPSLASGFSRVLQGQEYSSLKTTVADSNESETVEKPNVRPSSVDEEKVDNVSASWKYGRETWAPSMKPGATYADLLSGFGAQTDLPSGHCSPYQSAATPPAKKQVLDQDGRFNLVASPWSMMPAGLSLNLSDTSVKIPPRNGTIPYQVGGSGRFGCFGETPMFHGQRVDNHEGSWLMPPPGSSSFENIANSQEVAMRQIRMEQEPSIKRKDGNCKLFGIPLISGPPPQVASSVSGDPATLLPPMLKHGPNIESNQNLQQLKGSKQVDNMPTGKEQEKKMRSCQSVPRDLQTKGHGGSSRSCTKVHKQGIALGRSVDLSKFNSYDELILELDCLFDFNGELKTPGKDWLIVYTDDEGDMMLVGDDPWQEFCGMVRKIYIYTKEEVQKMTPRKLNPRREENPPTTEGMDSKEVKQCLPSASNADSH</sequence>
<protein>
    <recommendedName>
        <fullName evidence="8">Auxin response factor</fullName>
    </recommendedName>
</protein>
<dbReference type="Gene3D" id="2.40.330.10">
    <property type="entry name" value="DNA-binding pseudobarrel domain"/>
    <property type="match status" value="1"/>
</dbReference>
<dbReference type="Gene3D" id="3.10.20.90">
    <property type="entry name" value="Phosphatidylinositol 3-kinase Catalytic Subunit, Chain A, domain 1"/>
    <property type="match status" value="1"/>
</dbReference>
<keyword evidence="5 8" id="KW-0804">Transcription</keyword>
<comment type="subunit">
    <text evidence="8">Homodimers and heterodimers.</text>
</comment>
<feature type="compositionally biased region" description="Basic and acidic residues" evidence="9">
    <location>
        <begin position="454"/>
        <end position="468"/>
    </location>
</feature>
<dbReference type="EMBL" id="GISG01002325">
    <property type="protein sequence ID" value="MBA4614432.1"/>
    <property type="molecule type" value="Transcribed_RNA"/>
</dbReference>
<feature type="region of interest" description="Disordered" evidence="9">
    <location>
        <begin position="678"/>
        <end position="723"/>
    </location>
</feature>
<dbReference type="GO" id="GO:0006355">
    <property type="term" value="P:regulation of DNA-templated transcription"/>
    <property type="evidence" value="ECO:0007669"/>
    <property type="project" value="InterPro"/>
</dbReference>
<evidence type="ECO:0000256" key="1">
    <source>
        <dbReference type="ARBA" id="ARBA00004123"/>
    </source>
</evidence>
<dbReference type="GO" id="GO:0009734">
    <property type="term" value="P:auxin-activated signaling pathway"/>
    <property type="evidence" value="ECO:0007669"/>
    <property type="project" value="UniProtKB-KW"/>
</dbReference>
<evidence type="ECO:0000256" key="5">
    <source>
        <dbReference type="ARBA" id="ARBA00023163"/>
    </source>
</evidence>
<comment type="subcellular location">
    <subcellularLocation>
        <location evidence="1 8">Nucleus</location>
    </subcellularLocation>
</comment>
<dbReference type="FunFam" id="3.10.20.90:FF:000047">
    <property type="entry name" value="Auxin response factor"/>
    <property type="match status" value="1"/>
</dbReference>
<dbReference type="InterPro" id="IPR033389">
    <property type="entry name" value="AUX/IAA_dom"/>
</dbReference>
<feature type="region of interest" description="Disordered" evidence="9">
    <location>
        <begin position="1"/>
        <end position="21"/>
    </location>
</feature>
<dbReference type="PANTHER" id="PTHR31384:SF79">
    <property type="entry name" value="AUXIN RESPONSE FACTOR 2"/>
    <property type="match status" value="1"/>
</dbReference>
<keyword evidence="6 8" id="KW-0539">Nucleus</keyword>
<evidence type="ECO:0000259" key="11">
    <source>
        <dbReference type="PROSITE" id="PS51745"/>
    </source>
</evidence>
<feature type="region of interest" description="Disordered" evidence="9">
    <location>
        <begin position="375"/>
        <end position="424"/>
    </location>
</feature>
<evidence type="ECO:0000256" key="4">
    <source>
        <dbReference type="ARBA" id="ARBA00023125"/>
    </source>
</evidence>
<dbReference type="InterPro" id="IPR015300">
    <property type="entry name" value="DNA-bd_pseudobarrel_sf"/>
</dbReference>
<proteinExistence type="inferred from homology"/>
<dbReference type="InterPro" id="IPR053793">
    <property type="entry name" value="PB1-like"/>
</dbReference>
<evidence type="ECO:0000256" key="7">
    <source>
        <dbReference type="ARBA" id="ARBA00023294"/>
    </source>
</evidence>
<evidence type="ECO:0000256" key="8">
    <source>
        <dbReference type="RuleBase" id="RU004561"/>
    </source>
</evidence>
<keyword evidence="3 8" id="KW-0805">Transcription regulation</keyword>
<evidence type="ECO:0000313" key="12">
    <source>
        <dbReference type="EMBL" id="MBA4614432.1"/>
    </source>
</evidence>
<dbReference type="GO" id="GO:0003677">
    <property type="term" value="F:DNA binding"/>
    <property type="evidence" value="ECO:0007669"/>
    <property type="project" value="UniProtKB-KW"/>
</dbReference>
<evidence type="ECO:0000256" key="9">
    <source>
        <dbReference type="SAM" id="MobiDB-lite"/>
    </source>
</evidence>
<feature type="region of interest" description="Disordered" evidence="9">
    <location>
        <begin position="441"/>
        <end position="468"/>
    </location>
</feature>
<keyword evidence="7 8" id="KW-0927">Auxin signaling pathway</keyword>
<dbReference type="SUPFAM" id="SSF101936">
    <property type="entry name" value="DNA-binding pseudobarrel domain"/>
    <property type="match status" value="1"/>
</dbReference>
<dbReference type="Pfam" id="PF06507">
    <property type="entry name" value="ARF_AD"/>
    <property type="match status" value="1"/>
</dbReference>
<dbReference type="InterPro" id="IPR003340">
    <property type="entry name" value="B3_DNA-bd"/>
</dbReference>
<feature type="domain" description="PB1" evidence="11">
    <location>
        <begin position="721"/>
        <end position="814"/>
    </location>
</feature>
<dbReference type="PROSITE" id="PS50863">
    <property type="entry name" value="B3"/>
    <property type="match status" value="1"/>
</dbReference>
<evidence type="ECO:0000259" key="10">
    <source>
        <dbReference type="PROSITE" id="PS50863"/>
    </source>
</evidence>
<dbReference type="InterPro" id="IPR010525">
    <property type="entry name" value="ARF_dom"/>
</dbReference>
<evidence type="ECO:0000256" key="2">
    <source>
        <dbReference type="ARBA" id="ARBA00007853"/>
    </source>
</evidence>
<reference evidence="12" key="1">
    <citation type="journal article" date="2013" name="J. Plant Res.">
        <title>Effect of fungi and light on seed germination of three Opuntia species from semiarid lands of central Mexico.</title>
        <authorList>
            <person name="Delgado-Sanchez P."/>
            <person name="Jimenez-Bremont J.F."/>
            <person name="Guerrero-Gonzalez Mde L."/>
            <person name="Flores J."/>
        </authorList>
    </citation>
    <scope>NUCLEOTIDE SEQUENCE</scope>
    <source>
        <tissue evidence="12">Cladode</tissue>
    </source>
</reference>
<dbReference type="FunFam" id="2.30.30.1040:FF:000001">
    <property type="entry name" value="Auxin response factor"/>
    <property type="match status" value="1"/>
</dbReference>
<comment type="similarity">
    <text evidence="2 8">Belongs to the ARF family.</text>
</comment>
<feature type="compositionally biased region" description="Pro residues" evidence="9">
    <location>
        <begin position="382"/>
        <end position="392"/>
    </location>
</feature>
<dbReference type="SUPFAM" id="SSF54277">
    <property type="entry name" value="CAD &amp; PB1 domains"/>
    <property type="match status" value="1"/>
</dbReference>
<feature type="compositionally biased region" description="Polar residues" evidence="9">
    <location>
        <begin position="401"/>
        <end position="412"/>
    </location>
</feature>
<feature type="compositionally biased region" description="Polar residues" evidence="9">
    <location>
        <begin position="678"/>
        <end position="690"/>
    </location>
</feature>
<dbReference type="GO" id="GO:0005634">
    <property type="term" value="C:nucleus"/>
    <property type="evidence" value="ECO:0007669"/>
    <property type="project" value="UniProtKB-SubCell"/>
</dbReference>
<dbReference type="Gene3D" id="2.30.30.1040">
    <property type="match status" value="1"/>
</dbReference>